<protein>
    <submittedName>
        <fullName evidence="1">Uncharacterized protein</fullName>
    </submittedName>
</protein>
<evidence type="ECO:0000313" key="1">
    <source>
        <dbReference type="EMBL" id="KAG5378166.1"/>
    </source>
</evidence>
<dbReference type="EMBL" id="JADBGQ010000009">
    <property type="protein sequence ID" value="KAG5378166.1"/>
    <property type="molecule type" value="Genomic_DNA"/>
</dbReference>
<keyword evidence="2" id="KW-1185">Reference proteome</keyword>
<accession>A0ABQ7KVH4</accession>
<comment type="caution">
    <text evidence="1">The sequence shown here is derived from an EMBL/GenBank/DDBJ whole genome shotgun (WGS) entry which is preliminary data.</text>
</comment>
<evidence type="ECO:0000313" key="2">
    <source>
        <dbReference type="Proteomes" id="UP000823674"/>
    </source>
</evidence>
<proteinExistence type="predicted"/>
<name>A0ABQ7KVH4_BRACM</name>
<dbReference type="Proteomes" id="UP000823674">
    <property type="component" value="Chromosome A07"/>
</dbReference>
<reference evidence="1 2" key="1">
    <citation type="submission" date="2021-03" db="EMBL/GenBank/DDBJ databases">
        <authorList>
            <person name="King G.J."/>
            <person name="Bancroft I."/>
            <person name="Baten A."/>
            <person name="Bloomfield J."/>
            <person name="Borpatragohain P."/>
            <person name="He Z."/>
            <person name="Irish N."/>
            <person name="Irwin J."/>
            <person name="Liu K."/>
            <person name="Mauleon R.P."/>
            <person name="Moore J."/>
            <person name="Morris R."/>
            <person name="Ostergaard L."/>
            <person name="Wang B."/>
            <person name="Wells R."/>
        </authorList>
    </citation>
    <scope>NUCLEOTIDE SEQUENCE [LARGE SCALE GENOMIC DNA]</scope>
    <source>
        <strain evidence="1">R-o-18</strain>
        <tissue evidence="1">Leaf</tissue>
    </source>
</reference>
<organism evidence="1 2">
    <name type="scientific">Brassica rapa subsp. trilocularis</name>
    <dbReference type="NCBI Taxonomy" id="1813537"/>
    <lineage>
        <taxon>Eukaryota</taxon>
        <taxon>Viridiplantae</taxon>
        <taxon>Streptophyta</taxon>
        <taxon>Embryophyta</taxon>
        <taxon>Tracheophyta</taxon>
        <taxon>Spermatophyta</taxon>
        <taxon>Magnoliopsida</taxon>
        <taxon>eudicotyledons</taxon>
        <taxon>Gunneridae</taxon>
        <taxon>Pentapetalae</taxon>
        <taxon>rosids</taxon>
        <taxon>malvids</taxon>
        <taxon>Brassicales</taxon>
        <taxon>Brassicaceae</taxon>
        <taxon>Brassiceae</taxon>
        <taxon>Brassica</taxon>
    </lineage>
</organism>
<sequence length="86" mass="9819">MQFISFNLYISPSLITLLRDVKNSVIQGFIPASLANHYCPSLQNSIMQQEVREIWISLHVYQEMTKLTKQEAAVLTLEEVSNGGYE</sequence>
<gene>
    <name evidence="1" type="primary">A07g502160.1_BraROA</name>
    <name evidence="1" type="ORF">IGI04_026008</name>
</gene>